<accession>A0A7E5VJM1</accession>
<dbReference type="Proteomes" id="UP000322000">
    <property type="component" value="Chromosome 5"/>
</dbReference>
<name>A0A7E5VJM1_TRINI</name>
<dbReference type="OrthoDB" id="7485909at2759"/>
<feature type="compositionally biased region" description="Polar residues" evidence="1">
    <location>
        <begin position="88"/>
        <end position="100"/>
    </location>
</feature>
<reference evidence="4" key="1">
    <citation type="submission" date="2025-08" db="UniProtKB">
        <authorList>
            <consortium name="RefSeq"/>
        </authorList>
    </citation>
    <scope>IDENTIFICATION</scope>
</reference>
<dbReference type="KEGG" id="tnl:113494368"/>
<feature type="chain" id="PRO_5028822262" evidence="2">
    <location>
        <begin position="25"/>
        <end position="239"/>
    </location>
</feature>
<dbReference type="RefSeq" id="XP_026728479.1">
    <property type="nucleotide sequence ID" value="XM_026872678.1"/>
</dbReference>
<protein>
    <submittedName>
        <fullName evidence="4">Uncharacterized protein LOC113494368 isoform X1</fullName>
    </submittedName>
</protein>
<keyword evidence="3" id="KW-1185">Reference proteome</keyword>
<feature type="region of interest" description="Disordered" evidence="1">
    <location>
        <begin position="84"/>
        <end position="115"/>
    </location>
</feature>
<dbReference type="AlphaFoldDB" id="A0A7E5VJM1"/>
<keyword evidence="2" id="KW-0732">Signal</keyword>
<sequence length="239" mass="25760">MSLTTDLLIFLASFIIINFKGATAENFALDVDEEEESLKQAIFLVELLKSDFGKSLRENNYVISNADNVTEENSTCPTPIGDLENATEPVSTAENSTSISPGAARSDVPAATPSTMPEVRVLTSSPGYIPPGYGLPVYGAPGYGAPGYGLSGYGVPAASTAGNLASASIPPVPGNPPYSNWPAMPNMPMPGYQISPGMPQRRNFPADENYRFPYRFSRRRMMPDYYYFDAPPVIPQGKK</sequence>
<dbReference type="InParanoid" id="A0A7E5VJM1"/>
<gene>
    <name evidence="4" type="primary">LOC113494368</name>
</gene>
<organism evidence="3 4">
    <name type="scientific">Trichoplusia ni</name>
    <name type="common">Cabbage looper</name>
    <dbReference type="NCBI Taxonomy" id="7111"/>
    <lineage>
        <taxon>Eukaryota</taxon>
        <taxon>Metazoa</taxon>
        <taxon>Ecdysozoa</taxon>
        <taxon>Arthropoda</taxon>
        <taxon>Hexapoda</taxon>
        <taxon>Insecta</taxon>
        <taxon>Pterygota</taxon>
        <taxon>Neoptera</taxon>
        <taxon>Endopterygota</taxon>
        <taxon>Lepidoptera</taxon>
        <taxon>Glossata</taxon>
        <taxon>Ditrysia</taxon>
        <taxon>Noctuoidea</taxon>
        <taxon>Noctuidae</taxon>
        <taxon>Plusiinae</taxon>
        <taxon>Trichoplusia</taxon>
    </lineage>
</organism>
<feature type="signal peptide" evidence="2">
    <location>
        <begin position="1"/>
        <end position="24"/>
    </location>
</feature>
<proteinExistence type="predicted"/>
<dbReference type="GeneID" id="113494368"/>
<evidence type="ECO:0000256" key="2">
    <source>
        <dbReference type="SAM" id="SignalP"/>
    </source>
</evidence>
<evidence type="ECO:0000256" key="1">
    <source>
        <dbReference type="SAM" id="MobiDB-lite"/>
    </source>
</evidence>
<evidence type="ECO:0000313" key="4">
    <source>
        <dbReference type="RefSeq" id="XP_026728479.1"/>
    </source>
</evidence>
<evidence type="ECO:0000313" key="3">
    <source>
        <dbReference type="Proteomes" id="UP000322000"/>
    </source>
</evidence>